<dbReference type="EMBL" id="QKSB01000001">
    <property type="protein sequence ID" value="PZE18431.1"/>
    <property type="molecule type" value="Genomic_DNA"/>
</dbReference>
<dbReference type="SUPFAM" id="SSF47781">
    <property type="entry name" value="RuvA domain 2-like"/>
    <property type="match status" value="1"/>
</dbReference>
<feature type="signal peptide" evidence="1">
    <location>
        <begin position="1"/>
        <end position="18"/>
    </location>
</feature>
<dbReference type="OrthoDB" id="9766750at2"/>
<evidence type="ECO:0000256" key="1">
    <source>
        <dbReference type="SAM" id="SignalP"/>
    </source>
</evidence>
<evidence type="ECO:0000313" key="2">
    <source>
        <dbReference type="EMBL" id="PZE18431.1"/>
    </source>
</evidence>
<dbReference type="InterPro" id="IPR010994">
    <property type="entry name" value="RuvA_2-like"/>
</dbReference>
<evidence type="ECO:0008006" key="4">
    <source>
        <dbReference type="Google" id="ProtNLM"/>
    </source>
</evidence>
<dbReference type="AlphaFoldDB" id="A0A2W1N5L6"/>
<comment type="caution">
    <text evidence="2">The sequence shown here is derived from an EMBL/GenBank/DDBJ whole genome shotgun (WGS) entry which is preliminary data.</text>
</comment>
<protein>
    <recommendedName>
        <fullName evidence="4">Helix-hairpin-helix domain-containing protein</fullName>
    </recommendedName>
</protein>
<dbReference type="Pfam" id="PF12836">
    <property type="entry name" value="HHH_3"/>
    <property type="match status" value="1"/>
</dbReference>
<gene>
    <name evidence="2" type="ORF">DNU06_00940</name>
</gene>
<feature type="chain" id="PRO_5016027346" description="Helix-hairpin-helix domain-containing protein" evidence="1">
    <location>
        <begin position="19"/>
        <end position="688"/>
    </location>
</feature>
<keyword evidence="3" id="KW-1185">Reference proteome</keyword>
<proteinExistence type="predicted"/>
<organism evidence="2 3">
    <name type="scientific">Putridiphycobacter roseus</name>
    <dbReference type="NCBI Taxonomy" id="2219161"/>
    <lineage>
        <taxon>Bacteria</taxon>
        <taxon>Pseudomonadati</taxon>
        <taxon>Bacteroidota</taxon>
        <taxon>Flavobacteriia</taxon>
        <taxon>Flavobacteriales</taxon>
        <taxon>Crocinitomicaceae</taxon>
        <taxon>Putridiphycobacter</taxon>
    </lineage>
</organism>
<sequence length="688" mass="79654">MKKILAILLFFITGNSFAQVNEMEKDLILERTIEFISQEFEDTDIDFTGIIEIYYFLMDNPLNLNQATAEDLKELRLLTDQQINALISYRKSLRKILSIYELNAIPGFDRSTIDRILPFVRIGASTLDQVNWKKAFKYGKHDLMLRYQRVLEEKAGYLTLPDSILALNPNKKYLGDANKYYLRYRYTYKNNLSIGLTAEKDPGEAFTFNPQQKGFDFYSGHVMVQDLGVFKKLVVGDFQVSFGQGLNIWTGFNMGRSAQVLNAKQYGQGLRAYTSVNEGNFMRGVGMSFGENKWQTTLFASYKKVDAVLQNNDSLLLEDYVNTFQLTGYHRTEKELAAKNTIGQMNVGGALSYQTENFKINMTGMYTHFDKNIEGSDLLYNKFDFNGTSQVSIGVDYQYIWHKVSLFGETASALNGKLNTINGVTWHVDPKLDLVVMHRYFSLANQNLYVANFSGSSQNENGIYFGFLARPTSKINVSAYYDQYQSKWLKYLVDGPSVGSAIFFQIDFDLSRYANFYIRYRNKLKERNISSSDASITPQDFEATHHFRLNYSHSVNKNITVKSRFEYAFYDFNKTTSKGIVLFQDVIYKFNKIPLKLYARYAVFDTDDYNSRIYTYENDLLYVFSIPALYNQGFRTYLMGKYEIGRKVDIWVRWSRTTFINEKSLSTGLEEIAGNHRSEIKVQLKFRF</sequence>
<keyword evidence="1" id="KW-0732">Signal</keyword>
<dbReference type="RefSeq" id="WP_111061331.1">
    <property type="nucleotide sequence ID" value="NZ_JBHUCU010000007.1"/>
</dbReference>
<accession>A0A2W1N5L6</accession>
<evidence type="ECO:0000313" key="3">
    <source>
        <dbReference type="Proteomes" id="UP000249248"/>
    </source>
</evidence>
<dbReference type="Proteomes" id="UP000249248">
    <property type="component" value="Unassembled WGS sequence"/>
</dbReference>
<name>A0A2W1N5L6_9FLAO</name>
<reference evidence="2 3" key="1">
    <citation type="submission" date="2018-06" db="EMBL/GenBank/DDBJ databases">
        <title>The draft genome sequence of Crocinitomix sp. SM1701.</title>
        <authorList>
            <person name="Zhang X."/>
        </authorList>
    </citation>
    <scope>NUCLEOTIDE SEQUENCE [LARGE SCALE GENOMIC DNA]</scope>
    <source>
        <strain evidence="2 3">SM1701</strain>
    </source>
</reference>